<evidence type="ECO:0000259" key="2">
    <source>
        <dbReference type="Pfam" id="PF00144"/>
    </source>
</evidence>
<dbReference type="SUPFAM" id="SSF56601">
    <property type="entry name" value="beta-lactamase/transpeptidase-like"/>
    <property type="match status" value="1"/>
</dbReference>
<keyword evidence="3" id="KW-0121">Carboxypeptidase</keyword>
<protein>
    <submittedName>
        <fullName evidence="3">D-alanyl-D-alanine carboxypeptidase</fullName>
    </submittedName>
</protein>
<keyword evidence="3" id="KW-0378">Hydrolase</keyword>
<feature type="domain" description="Beta-lactamase-related" evidence="2">
    <location>
        <begin position="70"/>
        <end position="380"/>
    </location>
</feature>
<name>A0A561SFB5_9ACTN</name>
<sequence>MNTRTARSRWTALALTGALAGSLALGVGAPAFAAAPAASPAATGASTALPPLDPAAIRAVLAARPGDVVSGAFVRVTGKAGHFTGTSGDVNPDGEFRIGSISKVFSAAVALQLAAEGTLDLNGTVQHYLPGVLPADYPPITVGELLNHTSGLPGGTVGWGDPSTNWFADHRFDSWTPEQIVGGLAGQPMGFQPGTAQQYNGMNTFLEGLVIEKVTGDSYAHQVQQRIIRPLGLHHTSVPEADDPRLPHPDAHPYLNITEPDGSTGRADVTEQSPWPWAEGGLISSSGDLDRLFTALFGGKLLPPAQQALLFTVPDVPNFNSSHCETGPGSRACMSMGLESIVLHGVTLWGKTGSRPGWTSGVFATRDLSRTLVYSVNPTGINGEETPYMMKLATTAAGLSN</sequence>
<keyword evidence="4" id="KW-1185">Reference proteome</keyword>
<organism evidence="3 4">
    <name type="scientific">Kitasatospora viridis</name>
    <dbReference type="NCBI Taxonomy" id="281105"/>
    <lineage>
        <taxon>Bacteria</taxon>
        <taxon>Bacillati</taxon>
        <taxon>Actinomycetota</taxon>
        <taxon>Actinomycetes</taxon>
        <taxon>Kitasatosporales</taxon>
        <taxon>Streptomycetaceae</taxon>
        <taxon>Kitasatospora</taxon>
    </lineage>
</organism>
<proteinExistence type="predicted"/>
<evidence type="ECO:0000313" key="4">
    <source>
        <dbReference type="Proteomes" id="UP000317940"/>
    </source>
</evidence>
<feature type="signal peptide" evidence="1">
    <location>
        <begin position="1"/>
        <end position="33"/>
    </location>
</feature>
<dbReference type="InterPro" id="IPR001466">
    <property type="entry name" value="Beta-lactam-related"/>
</dbReference>
<dbReference type="Proteomes" id="UP000317940">
    <property type="component" value="Unassembled WGS sequence"/>
</dbReference>
<dbReference type="InterPro" id="IPR050491">
    <property type="entry name" value="AmpC-like"/>
</dbReference>
<dbReference type="PROSITE" id="PS51318">
    <property type="entry name" value="TAT"/>
    <property type="match status" value="1"/>
</dbReference>
<dbReference type="PANTHER" id="PTHR46825">
    <property type="entry name" value="D-ALANYL-D-ALANINE-CARBOXYPEPTIDASE/ENDOPEPTIDASE AMPH"/>
    <property type="match status" value="1"/>
</dbReference>
<dbReference type="Pfam" id="PF00144">
    <property type="entry name" value="Beta-lactamase"/>
    <property type="match status" value="1"/>
</dbReference>
<dbReference type="InterPro" id="IPR006311">
    <property type="entry name" value="TAT_signal"/>
</dbReference>
<keyword evidence="3" id="KW-0645">Protease</keyword>
<feature type="chain" id="PRO_5021811900" evidence="1">
    <location>
        <begin position="34"/>
        <end position="401"/>
    </location>
</feature>
<dbReference type="OrthoDB" id="5177574at2"/>
<keyword evidence="1" id="KW-0732">Signal</keyword>
<evidence type="ECO:0000256" key="1">
    <source>
        <dbReference type="SAM" id="SignalP"/>
    </source>
</evidence>
<evidence type="ECO:0000313" key="3">
    <source>
        <dbReference type="EMBL" id="TWF73561.1"/>
    </source>
</evidence>
<dbReference type="RefSeq" id="WP_145910527.1">
    <property type="nucleotide sequence ID" value="NZ_BAAAMZ010000001.1"/>
</dbReference>
<dbReference type="AlphaFoldDB" id="A0A561SFB5"/>
<dbReference type="GO" id="GO:0004180">
    <property type="term" value="F:carboxypeptidase activity"/>
    <property type="evidence" value="ECO:0007669"/>
    <property type="project" value="UniProtKB-KW"/>
</dbReference>
<reference evidence="3 4" key="1">
    <citation type="submission" date="2019-06" db="EMBL/GenBank/DDBJ databases">
        <title>Sequencing the genomes of 1000 actinobacteria strains.</title>
        <authorList>
            <person name="Klenk H.-P."/>
        </authorList>
    </citation>
    <scope>NUCLEOTIDE SEQUENCE [LARGE SCALE GENOMIC DNA]</scope>
    <source>
        <strain evidence="3 4">DSM 44826</strain>
    </source>
</reference>
<comment type="caution">
    <text evidence="3">The sequence shown here is derived from an EMBL/GenBank/DDBJ whole genome shotgun (WGS) entry which is preliminary data.</text>
</comment>
<dbReference type="Gene3D" id="3.40.710.10">
    <property type="entry name" value="DD-peptidase/beta-lactamase superfamily"/>
    <property type="match status" value="1"/>
</dbReference>
<dbReference type="PANTHER" id="PTHR46825:SF7">
    <property type="entry name" value="D-ALANYL-D-ALANINE CARBOXYPEPTIDASE"/>
    <property type="match status" value="1"/>
</dbReference>
<accession>A0A561SFB5</accession>
<gene>
    <name evidence="3" type="ORF">FHX73_15174</name>
</gene>
<dbReference type="InterPro" id="IPR012338">
    <property type="entry name" value="Beta-lactam/transpept-like"/>
</dbReference>
<dbReference type="EMBL" id="VIWT01000005">
    <property type="protein sequence ID" value="TWF73561.1"/>
    <property type="molecule type" value="Genomic_DNA"/>
</dbReference>